<dbReference type="NCBIfam" id="TIGR00082">
    <property type="entry name" value="rbfA"/>
    <property type="match status" value="1"/>
</dbReference>
<dbReference type="AlphaFoldDB" id="A0A395LZ07"/>
<dbReference type="Pfam" id="PF02033">
    <property type="entry name" value="RBFA"/>
    <property type="match status" value="1"/>
</dbReference>
<reference evidence="3 4" key="1">
    <citation type="journal article" date="2011" name="ISME J.">
        <title>Community ecology of hot spring cyanobacterial mats: predominant populations and their functional potential.</title>
        <authorList>
            <person name="Klatt C.G."/>
            <person name="Wood J.M."/>
            <person name="Rusch D.B."/>
            <person name="Bateson M.M."/>
            <person name="Hamamura N."/>
            <person name="Heidelberg J.F."/>
            <person name="Grossman A.R."/>
            <person name="Bhaya D."/>
            <person name="Cohan F.M."/>
            <person name="Kuhl M."/>
            <person name="Bryant D.A."/>
            <person name="Ward D.M."/>
        </authorList>
    </citation>
    <scope>NUCLEOTIDE SEQUENCE [LARGE SCALE GENOMIC DNA]</scope>
    <source>
        <strain evidence="3">OS</strain>
    </source>
</reference>
<dbReference type="InterPro" id="IPR000238">
    <property type="entry name" value="RbfA"/>
</dbReference>
<evidence type="ECO:0000313" key="3">
    <source>
        <dbReference type="EMBL" id="RFM23737.1"/>
    </source>
</evidence>
<dbReference type="PANTHER" id="PTHR33515">
    <property type="entry name" value="RIBOSOME-BINDING FACTOR A, CHLOROPLASTIC-RELATED"/>
    <property type="match status" value="1"/>
</dbReference>
<evidence type="ECO:0000256" key="1">
    <source>
        <dbReference type="ARBA" id="ARBA00022517"/>
    </source>
</evidence>
<keyword evidence="2" id="KW-0963">Cytoplasm</keyword>
<evidence type="ECO:0000256" key="2">
    <source>
        <dbReference type="HAMAP-Rule" id="MF_00003"/>
    </source>
</evidence>
<dbReference type="GO" id="GO:0030490">
    <property type="term" value="P:maturation of SSU-rRNA"/>
    <property type="evidence" value="ECO:0007669"/>
    <property type="project" value="UniProtKB-UniRule"/>
</dbReference>
<dbReference type="InterPro" id="IPR015946">
    <property type="entry name" value="KH_dom-like_a/b"/>
</dbReference>
<dbReference type="GO" id="GO:0043024">
    <property type="term" value="F:ribosomal small subunit binding"/>
    <property type="evidence" value="ECO:0007669"/>
    <property type="project" value="TreeGrafter"/>
</dbReference>
<dbReference type="SUPFAM" id="SSF89919">
    <property type="entry name" value="Ribosome-binding factor A, RbfA"/>
    <property type="match status" value="1"/>
</dbReference>
<dbReference type="EMBL" id="PHFL01000059">
    <property type="protein sequence ID" value="RFM23737.1"/>
    <property type="molecule type" value="Genomic_DNA"/>
</dbReference>
<proteinExistence type="inferred from homology"/>
<comment type="function">
    <text evidence="2">One of several proteins that assist in the late maturation steps of the functional core of the 30S ribosomal subunit. Associates with free 30S ribosomal subunits (but not with 30S subunits that are part of 70S ribosomes or polysomes). Required for efficient processing of 16S rRNA. May interact with the 5'-terminal helix region of 16S rRNA.</text>
</comment>
<dbReference type="PANTHER" id="PTHR33515:SF1">
    <property type="entry name" value="RIBOSOME-BINDING FACTOR A, CHLOROPLASTIC-RELATED"/>
    <property type="match status" value="1"/>
</dbReference>
<comment type="subcellular location">
    <subcellularLocation>
        <location evidence="2">Cytoplasm</location>
    </subcellularLocation>
</comment>
<dbReference type="GO" id="GO:0005829">
    <property type="term" value="C:cytosol"/>
    <property type="evidence" value="ECO:0007669"/>
    <property type="project" value="TreeGrafter"/>
</dbReference>
<dbReference type="Proteomes" id="UP000266389">
    <property type="component" value="Unassembled WGS sequence"/>
</dbReference>
<protein>
    <recommendedName>
        <fullName evidence="2">Ribosome-binding factor A</fullName>
    </recommendedName>
</protein>
<dbReference type="InterPro" id="IPR023799">
    <property type="entry name" value="RbfA_dom_sf"/>
</dbReference>
<dbReference type="HAMAP" id="MF_00003">
    <property type="entry name" value="RbfA"/>
    <property type="match status" value="1"/>
</dbReference>
<keyword evidence="1 2" id="KW-0690">Ribosome biogenesis</keyword>
<dbReference type="Gene3D" id="3.30.300.20">
    <property type="match status" value="1"/>
</dbReference>
<evidence type="ECO:0000313" key="4">
    <source>
        <dbReference type="Proteomes" id="UP000266389"/>
    </source>
</evidence>
<name>A0A395LZ07_9BACT</name>
<comment type="similarity">
    <text evidence="2">Belongs to the RbfA family.</text>
</comment>
<accession>A0A395LZ07</accession>
<gene>
    <name evidence="2 3" type="primary">rbfA</name>
    <name evidence="3" type="ORF">D0433_09420</name>
</gene>
<sequence>MSVRTERVAELLQRELSLIFQKELPRNGALTTIQGVKVSPDLSIAHVYISVLGSKEMAQSVLAHIRKESKFFRKELSARIRHQFRRMPELEFHLDEAAEKAARLEMLIREANQGSKPSELPS</sequence>
<comment type="caution">
    <text evidence="3">The sequence shown here is derived from an EMBL/GenBank/DDBJ whole genome shotgun (WGS) entry which is preliminary data.</text>
</comment>
<organism evidence="3 4">
    <name type="scientific">Candidatus Thermochlorobacter aerophilus</name>
    <dbReference type="NCBI Taxonomy" id="1868324"/>
    <lineage>
        <taxon>Bacteria</taxon>
        <taxon>Pseudomonadati</taxon>
        <taxon>Chlorobiota</taxon>
        <taxon>Chlorobiia</taxon>
        <taxon>Chlorobiales</taxon>
        <taxon>Candidatus Thermochlorobacteriaceae</taxon>
        <taxon>Candidatus Thermochlorobacter</taxon>
    </lineage>
</organism>
<comment type="subunit">
    <text evidence="2">Monomer. Binds 30S ribosomal subunits, but not 50S ribosomal subunits or 70S ribosomes.</text>
</comment>